<evidence type="ECO:0000256" key="1">
    <source>
        <dbReference type="SAM" id="MobiDB-lite"/>
    </source>
</evidence>
<dbReference type="EMBL" id="SDAQ01000019">
    <property type="protein sequence ID" value="KAI3555144.1"/>
    <property type="molecule type" value="Genomic_DNA"/>
</dbReference>
<feature type="region of interest" description="Disordered" evidence="1">
    <location>
        <begin position="228"/>
        <end position="286"/>
    </location>
</feature>
<feature type="compositionally biased region" description="Polar residues" evidence="1">
    <location>
        <begin position="158"/>
        <end position="167"/>
    </location>
</feature>
<dbReference type="AlphaFoldDB" id="A0A9P9XJZ6"/>
<gene>
    <name evidence="2" type="ORF">CABS02_04592</name>
</gene>
<feature type="region of interest" description="Disordered" evidence="1">
    <location>
        <begin position="145"/>
        <end position="185"/>
    </location>
</feature>
<accession>A0A9P9XJZ6</accession>
<comment type="caution">
    <text evidence="2">The sequence shown here is derived from an EMBL/GenBank/DDBJ whole genome shotgun (WGS) entry which is preliminary data.</text>
</comment>
<organism evidence="2 3">
    <name type="scientific">Colletotrichum abscissum</name>
    <dbReference type="NCBI Taxonomy" id="1671311"/>
    <lineage>
        <taxon>Eukaryota</taxon>
        <taxon>Fungi</taxon>
        <taxon>Dikarya</taxon>
        <taxon>Ascomycota</taxon>
        <taxon>Pezizomycotina</taxon>
        <taxon>Sordariomycetes</taxon>
        <taxon>Hypocreomycetidae</taxon>
        <taxon>Glomerellales</taxon>
        <taxon>Glomerellaceae</taxon>
        <taxon>Colletotrichum</taxon>
        <taxon>Colletotrichum acutatum species complex</taxon>
    </lineage>
</organism>
<dbReference type="OrthoDB" id="5239162at2759"/>
<keyword evidence="3" id="KW-1185">Reference proteome</keyword>
<name>A0A9P9XJZ6_9PEZI</name>
<evidence type="ECO:0000313" key="3">
    <source>
        <dbReference type="Proteomes" id="UP001056436"/>
    </source>
</evidence>
<feature type="compositionally biased region" description="Low complexity" evidence="1">
    <location>
        <begin position="242"/>
        <end position="256"/>
    </location>
</feature>
<dbReference type="Proteomes" id="UP001056436">
    <property type="component" value="Unassembled WGS sequence"/>
</dbReference>
<feature type="compositionally biased region" description="Polar residues" evidence="1">
    <location>
        <begin position="277"/>
        <end position="286"/>
    </location>
</feature>
<evidence type="ECO:0000313" key="2">
    <source>
        <dbReference type="EMBL" id="KAI3555144.1"/>
    </source>
</evidence>
<protein>
    <submittedName>
        <fullName evidence="2">Uncharacterized protein</fullName>
    </submittedName>
</protein>
<proteinExistence type="predicted"/>
<reference evidence="2" key="1">
    <citation type="submission" date="2019-01" db="EMBL/GenBank/DDBJ databases">
        <title>Colletotrichum abscissum LGMF1257.</title>
        <authorList>
            <person name="Baroncelli R."/>
        </authorList>
    </citation>
    <scope>NUCLEOTIDE SEQUENCE</scope>
    <source>
        <strain evidence="2">Ca142</strain>
    </source>
</reference>
<sequence length="317" mass="35125">MSYFAGAAGAFHEYIYECDQDSDEQGFYEDFYEAHFEEADVIESAILELEEIVRRRANRMAFNGSRGIDANDKDDQERFDIVLAPYRKNRRLLRVKSLPFAETRARVEAFLDSKLAKPELSRPSGHDGVVFLSFRERNDCVRTDRDLKGSSAARHGLRNSNAASSAAETPEKQMPRPVSSTGPTRYDFDMARRAFDYIESGLAAPTDAERMRLAQEFLTNEMKIRSERYGNDDGATSETSGAVVSSTPLLSSPAPARKADGISSSGAPTVLTLNPRPANSTGTSSRTDFQTWKAFIGALSDSDDDHENNVGARLGYD</sequence>